<evidence type="ECO:0000256" key="1">
    <source>
        <dbReference type="SAM" id="MobiDB-lite"/>
    </source>
</evidence>
<sequence>MEGYDYGNGQGGQYFGNQDGANDAGDVGTDGGAREGDEDDFDNLEDMIRAIGPEILLRNKGVENVERVKKASMETVYSVEKGCPTHWTLLRFVLELLILKAKYGWSDSSFNDLLGLVSWVLPQPNLVPTNTYHAKKVGGDLPRNRVLIGLREGAGTQGRRAGALPLAPFDLRLLPVASRVF</sequence>
<name>C6JSD6_SORBI</name>
<organism evidence="2">
    <name type="scientific">Sorghum bicolor</name>
    <name type="common">Sorghum</name>
    <name type="synonym">Sorghum vulgare</name>
    <dbReference type="NCBI Taxonomy" id="4558"/>
    <lineage>
        <taxon>Eukaryota</taxon>
        <taxon>Viridiplantae</taxon>
        <taxon>Streptophyta</taxon>
        <taxon>Embryophyta</taxon>
        <taxon>Tracheophyta</taxon>
        <taxon>Spermatophyta</taxon>
        <taxon>Magnoliopsida</taxon>
        <taxon>Liliopsida</taxon>
        <taxon>Poales</taxon>
        <taxon>Poaceae</taxon>
        <taxon>PACMAD clade</taxon>
        <taxon>Panicoideae</taxon>
        <taxon>Andropogonodae</taxon>
        <taxon>Andropogoneae</taxon>
        <taxon>Sorghinae</taxon>
        <taxon>Sorghum</taxon>
    </lineage>
</organism>
<gene>
    <name evidence="2" type="primary">Sb0430s002010</name>
    <name evidence="2" type="ORF">SORBIDRAFT_0430s002010</name>
</gene>
<dbReference type="HOGENOM" id="CLU_1491596_0_0_1"/>
<dbReference type="EMBL" id="GL003023">
    <property type="protein sequence ID" value="EES20481.1"/>
    <property type="molecule type" value="Genomic_DNA"/>
</dbReference>
<accession>C6JSD6</accession>
<reference evidence="2" key="1">
    <citation type="journal article" date="2009" name="Nature">
        <title>The Sorghum bicolor genome and the diversification of grasses.</title>
        <authorList>
            <person name="Paterson A.H."/>
            <person name="Bowers J.E."/>
            <person name="Bruggmann R."/>
            <person name="Dubchak I."/>
            <person name="Grimwood J."/>
            <person name="Gundlach H."/>
            <person name="Haberer G."/>
            <person name="Hellsten U."/>
            <person name="Mitros T."/>
            <person name="Poliakov A."/>
            <person name="Schmutz J."/>
            <person name="Spannagl M."/>
            <person name="Tang H."/>
            <person name="Wang X."/>
            <person name="Wicker T."/>
            <person name="Bharti A.K."/>
            <person name="Chapman J."/>
            <person name="Feltus F.A."/>
            <person name="Gowik U."/>
            <person name="Grigoriev I.V."/>
            <person name="Lyons E."/>
            <person name="Maher C.A."/>
            <person name="Martis M."/>
            <person name="Narechania A."/>
            <person name="Otillar R.P."/>
            <person name="Penning B.W."/>
            <person name="Salamov A.A."/>
            <person name="Wang Y."/>
            <person name="Zhang L."/>
            <person name="Carpita N.C."/>
            <person name="Freeling M."/>
            <person name="Gingle A.R."/>
            <person name="Hash C.T."/>
            <person name="Keller B."/>
            <person name="Klein P."/>
            <person name="Kresovich S."/>
            <person name="McCann M.C."/>
            <person name="Ming R."/>
            <person name="Peterson D.G."/>
            <person name="Mehboob-ur-Rahman"/>
            <person name="Ware D."/>
            <person name="Westhoff P."/>
            <person name="Mayer K.F."/>
            <person name="Messing J."/>
            <person name="Rokhsar D.S."/>
        </authorList>
    </citation>
    <scope>NUCLEOTIDE SEQUENCE [LARGE SCALE GENOMIC DNA]</scope>
</reference>
<feature type="compositionally biased region" description="Gly residues" evidence="1">
    <location>
        <begin position="1"/>
        <end position="14"/>
    </location>
</feature>
<evidence type="ECO:0000313" key="2">
    <source>
        <dbReference type="EMBL" id="EES20481.1"/>
    </source>
</evidence>
<feature type="region of interest" description="Disordered" evidence="1">
    <location>
        <begin position="1"/>
        <end position="39"/>
    </location>
</feature>
<proteinExistence type="predicted"/>
<dbReference type="AlphaFoldDB" id="C6JSD6"/>
<protein>
    <submittedName>
        <fullName evidence="2">Uncharacterized protein</fullName>
    </submittedName>
</protein>